<dbReference type="InterPro" id="IPR038063">
    <property type="entry name" value="Transpep_catalytic_dom"/>
</dbReference>
<keyword evidence="4 7" id="KW-0133">Cell shape</keyword>
<feature type="domain" description="L,D-TPase catalytic" evidence="9">
    <location>
        <begin position="40"/>
        <end position="170"/>
    </location>
</feature>
<dbReference type="SUPFAM" id="SSF54427">
    <property type="entry name" value="NTF2-like"/>
    <property type="match status" value="1"/>
</dbReference>
<reference evidence="10 11" key="1">
    <citation type="submission" date="2017-06" db="EMBL/GenBank/DDBJ databases">
        <authorList>
            <person name="Kim H.J."/>
            <person name="Triplett B.A."/>
        </authorList>
    </citation>
    <scope>NUCLEOTIDE SEQUENCE [LARGE SCALE GENOMIC DNA]</scope>
    <source>
        <strain evidence="10 11">DSM 13116</strain>
    </source>
</reference>
<dbReference type="Gene3D" id="2.40.440.10">
    <property type="entry name" value="L,D-transpeptidase catalytic domain-like"/>
    <property type="match status" value="1"/>
</dbReference>
<keyword evidence="5 7" id="KW-0573">Peptidoglycan synthesis</keyword>
<proteinExistence type="inferred from homology"/>
<dbReference type="Pfam" id="PF03734">
    <property type="entry name" value="YkuD"/>
    <property type="match status" value="1"/>
</dbReference>
<dbReference type="CDD" id="cd16913">
    <property type="entry name" value="YkuD_like"/>
    <property type="match status" value="1"/>
</dbReference>
<dbReference type="Pfam" id="PF24125">
    <property type="entry name" value="Cds6_C"/>
    <property type="match status" value="2"/>
</dbReference>
<evidence type="ECO:0000256" key="4">
    <source>
        <dbReference type="ARBA" id="ARBA00022960"/>
    </source>
</evidence>
<evidence type="ECO:0000259" key="9">
    <source>
        <dbReference type="PROSITE" id="PS52029"/>
    </source>
</evidence>
<dbReference type="Proteomes" id="UP000198324">
    <property type="component" value="Unassembled WGS sequence"/>
</dbReference>
<evidence type="ECO:0000256" key="7">
    <source>
        <dbReference type="PROSITE-ProRule" id="PRU01373"/>
    </source>
</evidence>
<dbReference type="GO" id="GO:0009252">
    <property type="term" value="P:peptidoglycan biosynthetic process"/>
    <property type="evidence" value="ECO:0007669"/>
    <property type="project" value="UniProtKB-UniPathway"/>
</dbReference>
<dbReference type="Gene3D" id="3.10.450.50">
    <property type="match status" value="1"/>
</dbReference>
<name>A0A239ASQ0_9BACT</name>
<dbReference type="EMBL" id="FZOC01000004">
    <property type="protein sequence ID" value="SNR98735.1"/>
    <property type="molecule type" value="Genomic_DNA"/>
</dbReference>
<dbReference type="UniPathway" id="UPA00219"/>
<sequence length="423" mass="47564">MKTLRTLLLLAGLALTPALALAAGTGWVTHVNSQPSGPEFFLGIDKETQTFFMFGKRSPLTVLRKLVCATGQAEGDKQKEGDKRTPEGVYFVEEKVPGKLDFALYGDRAFSLNFPNPVDRLKGKTGHGIWIHGRGKQLLAQDTRGCVALSAQDIKSLDGQIPSGTPVVIAKKLTWSKDQGSDATAQHLSERVRQWAGDWQNKRERFFDYFQPEKFAQTEGVSFTQFKNHKLGIFARQPWIHVMVDNVRAIQGPDYWVTTFDQYYRTQDLISAVGKRFYWQKEKDGAWRIVGGEYVDAPTAALETRYLRSKQPEVDSLLKGWLESWLAADIDKYMAYYDEDANNGRQHGAKAIREYKQALWTSKTPVRIAADKVEVAIHKQGLKVSFEQIYEDSSGHADRGAKTLVIAPRGDGWVIVSEAWGKS</sequence>
<dbReference type="InterPro" id="IPR005490">
    <property type="entry name" value="LD_TPept_cat_dom"/>
</dbReference>
<comment type="similarity">
    <text evidence="2">Belongs to the YkuD family.</text>
</comment>
<dbReference type="AlphaFoldDB" id="A0A239ASQ0"/>
<keyword evidence="3" id="KW-0808">Transferase</keyword>
<feature type="active site" description="Proton donor/acceptor" evidence="7">
    <location>
        <position position="132"/>
    </location>
</feature>
<evidence type="ECO:0000313" key="11">
    <source>
        <dbReference type="Proteomes" id="UP000198324"/>
    </source>
</evidence>
<dbReference type="SUPFAM" id="SSF141523">
    <property type="entry name" value="L,D-transpeptidase catalytic domain-like"/>
    <property type="match status" value="1"/>
</dbReference>
<evidence type="ECO:0000256" key="8">
    <source>
        <dbReference type="SAM" id="SignalP"/>
    </source>
</evidence>
<feature type="signal peptide" evidence="8">
    <location>
        <begin position="1"/>
        <end position="22"/>
    </location>
</feature>
<dbReference type="PROSITE" id="PS52029">
    <property type="entry name" value="LD_TPASE"/>
    <property type="match status" value="1"/>
</dbReference>
<evidence type="ECO:0000256" key="2">
    <source>
        <dbReference type="ARBA" id="ARBA00005992"/>
    </source>
</evidence>
<evidence type="ECO:0000256" key="3">
    <source>
        <dbReference type="ARBA" id="ARBA00022679"/>
    </source>
</evidence>
<dbReference type="InterPro" id="IPR032710">
    <property type="entry name" value="NTF2-like_dom_sf"/>
</dbReference>
<keyword evidence="6 7" id="KW-0961">Cell wall biogenesis/degradation</keyword>
<dbReference type="PANTHER" id="PTHR36699:SF1">
    <property type="entry name" value="L,D-TRANSPEPTIDASE YAFK-RELATED"/>
    <property type="match status" value="1"/>
</dbReference>
<comment type="pathway">
    <text evidence="1 7">Cell wall biogenesis; peptidoglycan biosynthesis.</text>
</comment>
<dbReference type="InterPro" id="IPR056203">
    <property type="entry name" value="Cds6_C"/>
</dbReference>
<protein>
    <submittedName>
        <fullName evidence="10">L,D-transpeptidase catalytic domain</fullName>
    </submittedName>
</protein>
<accession>A0A239ASQ0</accession>
<dbReference type="GO" id="GO:0008360">
    <property type="term" value="P:regulation of cell shape"/>
    <property type="evidence" value="ECO:0007669"/>
    <property type="project" value="UniProtKB-UniRule"/>
</dbReference>
<keyword evidence="8" id="KW-0732">Signal</keyword>
<dbReference type="GO" id="GO:0016740">
    <property type="term" value="F:transferase activity"/>
    <property type="evidence" value="ECO:0007669"/>
    <property type="project" value="UniProtKB-KW"/>
</dbReference>
<feature type="chain" id="PRO_5013303150" evidence="8">
    <location>
        <begin position="23"/>
        <end position="423"/>
    </location>
</feature>
<keyword evidence="11" id="KW-1185">Reference proteome</keyword>
<evidence type="ECO:0000256" key="1">
    <source>
        <dbReference type="ARBA" id="ARBA00004752"/>
    </source>
</evidence>
<evidence type="ECO:0000256" key="6">
    <source>
        <dbReference type="ARBA" id="ARBA00023316"/>
    </source>
</evidence>
<evidence type="ECO:0000313" key="10">
    <source>
        <dbReference type="EMBL" id="SNR98735.1"/>
    </source>
</evidence>
<gene>
    <name evidence="10" type="ORF">SAMN04488503_2201</name>
</gene>
<dbReference type="PANTHER" id="PTHR36699">
    <property type="entry name" value="LD-TRANSPEPTIDASE"/>
    <property type="match status" value="1"/>
</dbReference>
<dbReference type="GO" id="GO:0071555">
    <property type="term" value="P:cell wall organization"/>
    <property type="evidence" value="ECO:0007669"/>
    <property type="project" value="UniProtKB-UniRule"/>
</dbReference>
<organism evidence="10 11">
    <name type="scientific">Humidesulfovibrio mexicanus</name>
    <dbReference type="NCBI Taxonomy" id="147047"/>
    <lineage>
        <taxon>Bacteria</taxon>
        <taxon>Pseudomonadati</taxon>
        <taxon>Thermodesulfobacteriota</taxon>
        <taxon>Desulfovibrionia</taxon>
        <taxon>Desulfovibrionales</taxon>
        <taxon>Desulfovibrionaceae</taxon>
        <taxon>Humidesulfovibrio</taxon>
    </lineage>
</organism>
<evidence type="ECO:0000256" key="5">
    <source>
        <dbReference type="ARBA" id="ARBA00022984"/>
    </source>
</evidence>
<dbReference type="GO" id="GO:0004180">
    <property type="term" value="F:carboxypeptidase activity"/>
    <property type="evidence" value="ECO:0007669"/>
    <property type="project" value="UniProtKB-ARBA"/>
</dbReference>
<feature type="active site" description="Nucleophile" evidence="7">
    <location>
        <position position="146"/>
    </location>
</feature>